<feature type="region of interest" description="Disordered" evidence="2">
    <location>
        <begin position="1"/>
        <end position="186"/>
    </location>
</feature>
<evidence type="ECO:0008006" key="6">
    <source>
        <dbReference type="Google" id="ProtNLM"/>
    </source>
</evidence>
<dbReference type="NCBIfam" id="TIGR01076">
    <property type="entry name" value="sortase_fam"/>
    <property type="match status" value="1"/>
</dbReference>
<dbReference type="SUPFAM" id="SSF63817">
    <property type="entry name" value="Sortase"/>
    <property type="match status" value="1"/>
</dbReference>
<dbReference type="EMBL" id="AP026800">
    <property type="protein sequence ID" value="BDR53958.1"/>
    <property type="molecule type" value="Genomic_DNA"/>
</dbReference>
<name>A0ABN6SFD0_9BIFI</name>
<feature type="compositionally biased region" description="Low complexity" evidence="2">
    <location>
        <begin position="101"/>
        <end position="118"/>
    </location>
</feature>
<evidence type="ECO:0000256" key="1">
    <source>
        <dbReference type="ARBA" id="ARBA00022801"/>
    </source>
</evidence>
<protein>
    <recommendedName>
        <fullName evidence="6">Sortase</fullName>
    </recommendedName>
</protein>
<evidence type="ECO:0000313" key="4">
    <source>
        <dbReference type="EMBL" id="BDR53958.1"/>
    </source>
</evidence>
<dbReference type="NCBIfam" id="NF033745">
    <property type="entry name" value="class_C_sortase"/>
    <property type="match status" value="1"/>
</dbReference>
<dbReference type="Pfam" id="PF04203">
    <property type="entry name" value="Sortase"/>
    <property type="match status" value="1"/>
</dbReference>
<evidence type="ECO:0000313" key="5">
    <source>
        <dbReference type="Proteomes" id="UP001321748"/>
    </source>
</evidence>
<feature type="transmembrane region" description="Helical" evidence="3">
    <location>
        <begin position="192"/>
        <end position="211"/>
    </location>
</feature>
<gene>
    <name evidence="4" type="ORF">KIMH_00690</name>
</gene>
<accession>A0ABN6SFD0</accession>
<reference evidence="4 5" key="1">
    <citation type="journal article" date="2023" name="Microbiol. Spectr.">
        <title>Symbiosis of Carpenter Bees with Uncharacterized Lactic Acid Bacteria Showing NAD Auxotrophy.</title>
        <authorList>
            <person name="Kawasaki S."/>
            <person name="Ozawa K."/>
            <person name="Mori T."/>
            <person name="Yamamoto A."/>
            <person name="Ito M."/>
            <person name="Ohkuma M."/>
            <person name="Sakamoto M."/>
            <person name="Matsutani M."/>
        </authorList>
    </citation>
    <scope>NUCLEOTIDE SEQUENCE [LARGE SCALE GENOMIC DNA]</scope>
    <source>
        <strain evidence="4 5">KimH</strain>
    </source>
</reference>
<keyword evidence="3" id="KW-0812">Transmembrane</keyword>
<dbReference type="InterPro" id="IPR005754">
    <property type="entry name" value="Sortase"/>
</dbReference>
<keyword evidence="3" id="KW-0472">Membrane</keyword>
<feature type="compositionally biased region" description="Polar residues" evidence="2">
    <location>
        <begin position="20"/>
        <end position="41"/>
    </location>
</feature>
<keyword evidence="5" id="KW-1185">Reference proteome</keyword>
<sequence length="487" mass="52173">MARHASDGVSEPKHALNEPKASSPSHQAQPQNPQTPGQSKPSKPKHSAPAAQDENNKVGKKHAASGRKKKGITRDSAERKHKKTSARSRKNAGKTYDVTGAASAVAPASQPIQSSPISEPTAFPSAYSSPAGSEPTATGASTPAVTPAVSSAPTVAAHQEAHAAVRQTAQAKNKTKRKAGSHRGGPATKMDWSVLIAVILVCMFTLGYVLFSGSLVAQNHNSHESVRSANDYDEAVSKLSESTVKKTLADITEYDEHMRSGGALDPFASEPADAKASESVKTTDYTEILKRVSPDMVGYLSVPKADFSGPIYYGDVNASLTRGVGYLPNTALPSQVKGTRSVLFGHTGLDNLHVFDDLDKVHKGDEFSVRMLNTTYNYKVFGIEVVRPDQVDVLRPQKDKTIVTLLTCTPKGVNDHRLLVSGELVSVTTDKPELQQTRSPSMLAVTIIPLAACVVGAAYVWLRKQQVSSTARTRARRGKTRAKERHE</sequence>
<evidence type="ECO:0000256" key="2">
    <source>
        <dbReference type="SAM" id="MobiDB-lite"/>
    </source>
</evidence>
<keyword evidence="3" id="KW-1133">Transmembrane helix</keyword>
<dbReference type="RefSeq" id="WP_317642994.1">
    <property type="nucleotide sequence ID" value="NZ_AP026800.1"/>
</dbReference>
<proteinExistence type="predicted"/>
<keyword evidence="1" id="KW-0378">Hydrolase</keyword>
<feature type="compositionally biased region" description="Basic and acidic residues" evidence="2">
    <location>
        <begin position="1"/>
        <end position="17"/>
    </location>
</feature>
<feature type="transmembrane region" description="Helical" evidence="3">
    <location>
        <begin position="442"/>
        <end position="462"/>
    </location>
</feature>
<organism evidence="4 5">
    <name type="scientific">Bombiscardovia apis</name>
    <dbReference type="NCBI Taxonomy" id="2932182"/>
    <lineage>
        <taxon>Bacteria</taxon>
        <taxon>Bacillati</taxon>
        <taxon>Actinomycetota</taxon>
        <taxon>Actinomycetes</taxon>
        <taxon>Bifidobacteriales</taxon>
        <taxon>Bifidobacteriaceae</taxon>
        <taxon>Bombiscardovia</taxon>
    </lineage>
</organism>
<feature type="compositionally biased region" description="Polar residues" evidence="2">
    <location>
        <begin position="126"/>
        <end position="153"/>
    </location>
</feature>
<dbReference type="CDD" id="cd05827">
    <property type="entry name" value="Sortase_C"/>
    <property type="match status" value="1"/>
</dbReference>
<feature type="compositionally biased region" description="Basic residues" evidence="2">
    <location>
        <begin position="58"/>
        <end position="71"/>
    </location>
</feature>
<evidence type="ECO:0000256" key="3">
    <source>
        <dbReference type="SAM" id="Phobius"/>
    </source>
</evidence>
<dbReference type="Proteomes" id="UP001321748">
    <property type="component" value="Chromosome"/>
</dbReference>
<dbReference type="InterPro" id="IPR042002">
    <property type="entry name" value="Sortase_C"/>
</dbReference>
<dbReference type="Gene3D" id="2.40.260.10">
    <property type="entry name" value="Sortase"/>
    <property type="match status" value="1"/>
</dbReference>
<feature type="compositionally biased region" description="Basic residues" evidence="2">
    <location>
        <begin position="79"/>
        <end position="92"/>
    </location>
</feature>
<dbReference type="InterPro" id="IPR023365">
    <property type="entry name" value="Sortase_dom-sf"/>
</dbReference>